<dbReference type="OrthoDB" id="9919215at2"/>
<organism evidence="2 3">
    <name type="scientific">Rhodoblastus sphagnicola</name>
    <dbReference type="NCBI Taxonomy" id="333368"/>
    <lineage>
        <taxon>Bacteria</taxon>
        <taxon>Pseudomonadati</taxon>
        <taxon>Pseudomonadota</taxon>
        <taxon>Alphaproteobacteria</taxon>
        <taxon>Hyphomicrobiales</taxon>
        <taxon>Rhodoblastaceae</taxon>
        <taxon>Rhodoblastus</taxon>
    </lineage>
</organism>
<keyword evidence="3" id="KW-1185">Reference proteome</keyword>
<dbReference type="Proteomes" id="UP000239089">
    <property type="component" value="Unassembled WGS sequence"/>
</dbReference>
<sequence length="165" mass="18767">MIGTDPSFMAGYIAGESDARSTKIMSNIALAFTGQDVVEITRRDLDELYARLNEAEATAANNFRSGRDWRTLAKNLEQDVATLKSRLHEMSSVTRERDALLKFLDIGGHLLHTHRVGKADRPEFAELRDFALDIAYKHLKGEFFEGLGDQPKKLAWFKRLWNALR</sequence>
<comment type="caution">
    <text evidence="2">The sequence shown here is derived from an EMBL/GenBank/DDBJ whole genome shotgun (WGS) entry which is preliminary data.</text>
</comment>
<reference evidence="2 3" key="1">
    <citation type="journal article" date="2018" name="Arch. Microbiol.">
        <title>New insights into the metabolic potential of the phototrophic purple bacterium Rhodopila globiformis DSM 161(T) from its draft genome sequence and evidence for a vanadium-dependent nitrogenase.</title>
        <authorList>
            <person name="Imhoff J.F."/>
            <person name="Rahn T."/>
            <person name="Kunzel S."/>
            <person name="Neulinger S.C."/>
        </authorList>
    </citation>
    <scope>NUCLEOTIDE SEQUENCE [LARGE SCALE GENOMIC DNA]</scope>
    <source>
        <strain evidence="2 3">DSM 16996</strain>
    </source>
</reference>
<gene>
    <name evidence="2" type="ORF">CCR94_02255</name>
</gene>
<name>A0A2S6NF88_9HYPH</name>
<dbReference type="RefSeq" id="WP_104506264.1">
    <property type="nucleotide sequence ID" value="NZ_JACIGC010000023.1"/>
</dbReference>
<dbReference type="AlphaFoldDB" id="A0A2S6NF88"/>
<evidence type="ECO:0000313" key="2">
    <source>
        <dbReference type="EMBL" id="PPQ33244.1"/>
    </source>
</evidence>
<evidence type="ECO:0000256" key="1">
    <source>
        <dbReference type="SAM" id="Coils"/>
    </source>
</evidence>
<proteinExistence type="predicted"/>
<keyword evidence="1" id="KW-0175">Coiled coil</keyword>
<protein>
    <submittedName>
        <fullName evidence="2">Uncharacterized protein</fullName>
    </submittedName>
</protein>
<accession>A0A2S6NF88</accession>
<dbReference type="EMBL" id="NHSJ01000025">
    <property type="protein sequence ID" value="PPQ33244.1"/>
    <property type="molecule type" value="Genomic_DNA"/>
</dbReference>
<feature type="coiled-coil region" evidence="1">
    <location>
        <begin position="38"/>
        <end position="93"/>
    </location>
</feature>
<evidence type="ECO:0000313" key="3">
    <source>
        <dbReference type="Proteomes" id="UP000239089"/>
    </source>
</evidence>